<keyword evidence="2" id="KW-1185">Reference proteome</keyword>
<dbReference type="Proteomes" id="UP000274131">
    <property type="component" value="Unassembled WGS sequence"/>
</dbReference>
<organism evidence="3">
    <name type="scientific">Enterobius vermicularis</name>
    <name type="common">Human pinworm</name>
    <dbReference type="NCBI Taxonomy" id="51028"/>
    <lineage>
        <taxon>Eukaryota</taxon>
        <taxon>Metazoa</taxon>
        <taxon>Ecdysozoa</taxon>
        <taxon>Nematoda</taxon>
        <taxon>Chromadorea</taxon>
        <taxon>Rhabditida</taxon>
        <taxon>Spirurina</taxon>
        <taxon>Oxyuridomorpha</taxon>
        <taxon>Oxyuroidea</taxon>
        <taxon>Oxyuridae</taxon>
        <taxon>Enterobius</taxon>
    </lineage>
</organism>
<evidence type="ECO:0000313" key="3">
    <source>
        <dbReference type="WBParaSite" id="EVEC_0000939801-mRNA-1"/>
    </source>
</evidence>
<accession>A0A0N4VF85</accession>
<reference evidence="1 2" key="2">
    <citation type="submission" date="2018-10" db="EMBL/GenBank/DDBJ databases">
        <authorList>
            <consortium name="Pathogen Informatics"/>
        </authorList>
    </citation>
    <scope>NUCLEOTIDE SEQUENCE [LARGE SCALE GENOMIC DNA]</scope>
</reference>
<dbReference type="EMBL" id="UXUI01009621">
    <property type="protein sequence ID" value="VDD94057.1"/>
    <property type="molecule type" value="Genomic_DNA"/>
</dbReference>
<proteinExistence type="predicted"/>
<protein>
    <submittedName>
        <fullName evidence="3">Dynein light chain</fullName>
    </submittedName>
</protein>
<sequence length="76" mass="8907">MENVDDELLEKMIDAVEKVTLDSERPKENALSPVILKQNEKKQILRDHCFFSVLETLMKNVIHFFPVEDYAEMVLV</sequence>
<evidence type="ECO:0000313" key="1">
    <source>
        <dbReference type="EMBL" id="VDD94057.1"/>
    </source>
</evidence>
<name>A0A0N4VF85_ENTVE</name>
<dbReference type="AlphaFoldDB" id="A0A0N4VF85"/>
<gene>
    <name evidence="1" type="ORF">EVEC_LOCUS8808</name>
</gene>
<evidence type="ECO:0000313" key="2">
    <source>
        <dbReference type="Proteomes" id="UP000274131"/>
    </source>
</evidence>
<dbReference type="WBParaSite" id="EVEC_0000939801-mRNA-1">
    <property type="protein sequence ID" value="EVEC_0000939801-mRNA-1"/>
    <property type="gene ID" value="EVEC_0000939801"/>
</dbReference>
<reference evidence="3" key="1">
    <citation type="submission" date="2017-02" db="UniProtKB">
        <authorList>
            <consortium name="WormBaseParasite"/>
        </authorList>
    </citation>
    <scope>IDENTIFICATION</scope>
</reference>